<feature type="domain" description="HTH lacI-type" evidence="5">
    <location>
        <begin position="34"/>
        <end position="88"/>
    </location>
</feature>
<dbReference type="AlphaFoldDB" id="A0A327JVY6"/>
<keyword evidence="1" id="KW-0805">Transcription regulation</keyword>
<dbReference type="InterPro" id="IPR000843">
    <property type="entry name" value="HTH_LacI"/>
</dbReference>
<comment type="caution">
    <text evidence="6">The sequence shown here is derived from an EMBL/GenBank/DDBJ whole genome shotgun (WGS) entry which is preliminary data.</text>
</comment>
<dbReference type="CDD" id="cd01392">
    <property type="entry name" value="HTH_LacI"/>
    <property type="match status" value="1"/>
</dbReference>
<dbReference type="SUPFAM" id="SSF47413">
    <property type="entry name" value="lambda repressor-like DNA-binding domains"/>
    <property type="match status" value="1"/>
</dbReference>
<protein>
    <recommendedName>
        <fullName evidence="5">HTH lacI-type domain-containing protein</fullName>
    </recommendedName>
</protein>
<evidence type="ECO:0000256" key="2">
    <source>
        <dbReference type="ARBA" id="ARBA00023125"/>
    </source>
</evidence>
<gene>
    <name evidence="6" type="ORF">CH339_01425</name>
</gene>
<dbReference type="InterPro" id="IPR046335">
    <property type="entry name" value="LacI/GalR-like_sensor"/>
</dbReference>
<dbReference type="InterPro" id="IPR028082">
    <property type="entry name" value="Peripla_BP_I"/>
</dbReference>
<reference evidence="6 7" key="1">
    <citation type="submission" date="2017-07" db="EMBL/GenBank/DDBJ databases">
        <title>Draft Genome Sequences of Select Purple Nonsulfur Bacteria.</title>
        <authorList>
            <person name="Lasarre B."/>
            <person name="Mckinlay J.B."/>
        </authorList>
    </citation>
    <scope>NUCLEOTIDE SEQUENCE [LARGE SCALE GENOMIC DNA]</scope>
    <source>
        <strain evidence="6 7">DSM 11290</strain>
    </source>
</reference>
<dbReference type="Proteomes" id="UP000249299">
    <property type="component" value="Unassembled WGS sequence"/>
</dbReference>
<dbReference type="Pfam" id="PF13377">
    <property type="entry name" value="Peripla_BP_3"/>
    <property type="match status" value="1"/>
</dbReference>
<keyword evidence="3" id="KW-0804">Transcription</keyword>
<keyword evidence="2" id="KW-0238">DNA-binding</keyword>
<keyword evidence="7" id="KW-1185">Reference proteome</keyword>
<evidence type="ECO:0000256" key="4">
    <source>
        <dbReference type="SAM" id="MobiDB-lite"/>
    </source>
</evidence>
<feature type="compositionally biased region" description="Low complexity" evidence="4">
    <location>
        <begin position="12"/>
        <end position="24"/>
    </location>
</feature>
<proteinExistence type="predicted"/>
<evidence type="ECO:0000256" key="1">
    <source>
        <dbReference type="ARBA" id="ARBA00023015"/>
    </source>
</evidence>
<dbReference type="PANTHER" id="PTHR30146:SF109">
    <property type="entry name" value="HTH-TYPE TRANSCRIPTIONAL REGULATOR GALS"/>
    <property type="match status" value="1"/>
</dbReference>
<accession>A0A327JVY6</accession>
<dbReference type="SUPFAM" id="SSF53822">
    <property type="entry name" value="Periplasmic binding protein-like I"/>
    <property type="match status" value="1"/>
</dbReference>
<feature type="region of interest" description="Disordered" evidence="4">
    <location>
        <begin position="1"/>
        <end position="24"/>
    </location>
</feature>
<feature type="compositionally biased region" description="Basic and acidic residues" evidence="4">
    <location>
        <begin position="1"/>
        <end position="10"/>
    </location>
</feature>
<dbReference type="CDD" id="cd20010">
    <property type="entry name" value="PBP1_AglR-like"/>
    <property type="match status" value="1"/>
</dbReference>
<sequence length="371" mass="40364">MVEAPADRHGPRATPWAARPAAPAPDAAGSAAAMNITEFARHLGLSISTVSRALNGYEDVKPETRELVLRSAERLGYVPNAASRRLRRKKRLETVGFVAPRHDREFLSPVLLETLTGLDTVLEERGLNLNVLSLHAEEDELKSIKSQVVSGAVDALILSRTRRFDPRVSYLNSVGFPFVTFGCTETDEDYRYVEIDHYCAGEASVRHLTDLGHRRIALLNGPEEFMLHHRRRQGYEAAMTAAGCPLDADLVRHSDPSPQASRAAARQLLCRDDRPSAIVCASDHMAHGVYAVAAELGIRVGPGLSIIGCDDISSSDVLTPPLTTATADRYRAGKALAELLLAEGDSALRNTRLDMTLVVRKSTAPFKGTSP</sequence>
<dbReference type="GO" id="GO:0000976">
    <property type="term" value="F:transcription cis-regulatory region binding"/>
    <property type="evidence" value="ECO:0007669"/>
    <property type="project" value="TreeGrafter"/>
</dbReference>
<organism evidence="6 7">
    <name type="scientific">Rhodobium orientis</name>
    <dbReference type="NCBI Taxonomy" id="34017"/>
    <lineage>
        <taxon>Bacteria</taxon>
        <taxon>Pseudomonadati</taxon>
        <taxon>Pseudomonadota</taxon>
        <taxon>Alphaproteobacteria</taxon>
        <taxon>Hyphomicrobiales</taxon>
        <taxon>Rhodobiaceae</taxon>
        <taxon>Rhodobium</taxon>
    </lineage>
</organism>
<evidence type="ECO:0000256" key="3">
    <source>
        <dbReference type="ARBA" id="ARBA00023163"/>
    </source>
</evidence>
<dbReference type="SMART" id="SM00354">
    <property type="entry name" value="HTH_LACI"/>
    <property type="match status" value="1"/>
</dbReference>
<dbReference type="Pfam" id="PF00356">
    <property type="entry name" value="LacI"/>
    <property type="match status" value="1"/>
</dbReference>
<name>A0A327JVY6_9HYPH</name>
<dbReference type="InterPro" id="IPR010982">
    <property type="entry name" value="Lambda_DNA-bd_dom_sf"/>
</dbReference>
<dbReference type="PROSITE" id="PS50932">
    <property type="entry name" value="HTH_LACI_2"/>
    <property type="match status" value="1"/>
</dbReference>
<dbReference type="GO" id="GO:0003700">
    <property type="term" value="F:DNA-binding transcription factor activity"/>
    <property type="evidence" value="ECO:0007669"/>
    <property type="project" value="TreeGrafter"/>
</dbReference>
<dbReference type="PANTHER" id="PTHR30146">
    <property type="entry name" value="LACI-RELATED TRANSCRIPTIONAL REPRESSOR"/>
    <property type="match status" value="1"/>
</dbReference>
<dbReference type="OrthoDB" id="7170131at2"/>
<dbReference type="Gene3D" id="1.10.260.40">
    <property type="entry name" value="lambda repressor-like DNA-binding domains"/>
    <property type="match status" value="1"/>
</dbReference>
<dbReference type="EMBL" id="NPEV01000001">
    <property type="protein sequence ID" value="RAI30211.1"/>
    <property type="molecule type" value="Genomic_DNA"/>
</dbReference>
<dbReference type="Gene3D" id="3.40.50.2300">
    <property type="match status" value="2"/>
</dbReference>
<evidence type="ECO:0000313" key="6">
    <source>
        <dbReference type="EMBL" id="RAI30211.1"/>
    </source>
</evidence>
<evidence type="ECO:0000259" key="5">
    <source>
        <dbReference type="PROSITE" id="PS50932"/>
    </source>
</evidence>
<evidence type="ECO:0000313" key="7">
    <source>
        <dbReference type="Proteomes" id="UP000249299"/>
    </source>
</evidence>
<dbReference type="RefSeq" id="WP_111432467.1">
    <property type="nucleotide sequence ID" value="NZ_JACIGG010000001.1"/>
</dbReference>